<dbReference type="Pfam" id="PF12833">
    <property type="entry name" value="HTH_18"/>
    <property type="match status" value="1"/>
</dbReference>
<gene>
    <name evidence="5" type="ORF">K788_0004879</name>
</gene>
<dbReference type="InterPro" id="IPR050204">
    <property type="entry name" value="AraC_XylS_family_regulators"/>
</dbReference>
<dbReference type="AlphaFoldDB" id="A0A0P0R7Y2"/>
<proteinExistence type="predicted"/>
<evidence type="ECO:0000313" key="6">
    <source>
        <dbReference type="Proteomes" id="UP000019146"/>
    </source>
</evidence>
<dbReference type="InterPro" id="IPR029062">
    <property type="entry name" value="Class_I_gatase-like"/>
</dbReference>
<protein>
    <submittedName>
        <fullName evidence="5">Transcriptional regulator, AraC family</fullName>
    </submittedName>
</protein>
<accession>A0A0P0R7Y2</accession>
<evidence type="ECO:0000256" key="3">
    <source>
        <dbReference type="ARBA" id="ARBA00023163"/>
    </source>
</evidence>
<keyword evidence="2" id="KW-0238">DNA-binding</keyword>
<dbReference type="InterPro" id="IPR018062">
    <property type="entry name" value="HTH_AraC-typ_CS"/>
</dbReference>
<keyword evidence="3" id="KW-0804">Transcription</keyword>
<dbReference type="PANTHER" id="PTHR46796">
    <property type="entry name" value="HTH-TYPE TRANSCRIPTIONAL ACTIVATOR RHAS-RELATED"/>
    <property type="match status" value="1"/>
</dbReference>
<evidence type="ECO:0000259" key="4">
    <source>
        <dbReference type="PROSITE" id="PS01124"/>
    </source>
</evidence>
<dbReference type="SMART" id="SM00342">
    <property type="entry name" value="HTH_ARAC"/>
    <property type="match status" value="1"/>
</dbReference>
<dbReference type="Proteomes" id="UP000019146">
    <property type="component" value="Chromosome 1"/>
</dbReference>
<feature type="domain" description="HTH araC/xylS-type" evidence="4">
    <location>
        <begin position="248"/>
        <end position="346"/>
    </location>
</feature>
<sequence length="354" mass="38686">MRYEHAVSRWMDSTSSSAVVNVGHMVKRIGILVFERFPLSDVCLLADAFRLANEAQADQSGPEGAGIEPSYSIVMLSEMGGSVISSCSLRVWTESLNGPLLNGFDTLFIVGGPGASRAKANERLIRRLRAIAPKIRVVKALDEGLGVLAAADLAFERRGWRSMSSPTDDSGQPVAPVVNDTQWHIEPGASIDVDAPVRSIAAALTVIKRDHGTPIARLVSERALSGTSRRLDAILDDDEKKGITRKITTAAHWIRENYTRHISVAEAAEVAKMSERNFLRRFKAQVGLTPSEYLLRARLDASCLLLTETDMSIDGIARRCGVRSGDGLAKIFRKRLSISPTDYRAAHRHSVSKN</sequence>
<dbReference type="GO" id="GO:0003700">
    <property type="term" value="F:DNA-binding transcription factor activity"/>
    <property type="evidence" value="ECO:0007669"/>
    <property type="project" value="InterPro"/>
</dbReference>
<dbReference type="GO" id="GO:0043565">
    <property type="term" value="F:sequence-specific DNA binding"/>
    <property type="evidence" value="ECO:0007669"/>
    <property type="project" value="InterPro"/>
</dbReference>
<dbReference type="InterPro" id="IPR018060">
    <property type="entry name" value="HTH_AraC"/>
</dbReference>
<dbReference type="PROSITE" id="PS00041">
    <property type="entry name" value="HTH_ARAC_FAMILY_1"/>
    <property type="match status" value="1"/>
</dbReference>
<reference evidence="5 6" key="1">
    <citation type="journal article" date="2014" name="Genome Announc.">
        <title>Draft Genome Sequence of the Haloacid-Degrading Burkholderia caribensis Strain MBA4.</title>
        <authorList>
            <person name="Pan Y."/>
            <person name="Kong K.F."/>
            <person name="Tsang J.S."/>
        </authorList>
    </citation>
    <scope>NUCLEOTIDE SEQUENCE [LARGE SCALE GENOMIC DNA]</scope>
    <source>
        <strain evidence="5 6">MBA4</strain>
    </source>
</reference>
<dbReference type="Gene3D" id="3.40.50.880">
    <property type="match status" value="1"/>
</dbReference>
<dbReference type="KEGG" id="bcai:K788_0004879"/>
<organism evidence="5 6">
    <name type="scientific">Paraburkholderia caribensis MBA4</name>
    <dbReference type="NCBI Taxonomy" id="1323664"/>
    <lineage>
        <taxon>Bacteria</taxon>
        <taxon>Pseudomonadati</taxon>
        <taxon>Pseudomonadota</taxon>
        <taxon>Betaproteobacteria</taxon>
        <taxon>Burkholderiales</taxon>
        <taxon>Burkholderiaceae</taxon>
        <taxon>Paraburkholderia</taxon>
    </lineage>
</organism>
<dbReference type="Gene3D" id="1.10.10.60">
    <property type="entry name" value="Homeodomain-like"/>
    <property type="match status" value="1"/>
</dbReference>
<dbReference type="SUPFAM" id="SSF52317">
    <property type="entry name" value="Class I glutamine amidotransferase-like"/>
    <property type="match status" value="1"/>
</dbReference>
<keyword evidence="1" id="KW-0805">Transcription regulation</keyword>
<evidence type="ECO:0000256" key="2">
    <source>
        <dbReference type="ARBA" id="ARBA00023125"/>
    </source>
</evidence>
<dbReference type="EMBL" id="CP012746">
    <property type="protein sequence ID" value="ALL64191.1"/>
    <property type="molecule type" value="Genomic_DNA"/>
</dbReference>
<dbReference type="SUPFAM" id="SSF46689">
    <property type="entry name" value="Homeodomain-like"/>
    <property type="match status" value="2"/>
</dbReference>
<evidence type="ECO:0000313" key="5">
    <source>
        <dbReference type="EMBL" id="ALL64191.1"/>
    </source>
</evidence>
<evidence type="ECO:0000256" key="1">
    <source>
        <dbReference type="ARBA" id="ARBA00023015"/>
    </source>
</evidence>
<dbReference type="InterPro" id="IPR009057">
    <property type="entry name" value="Homeodomain-like_sf"/>
</dbReference>
<dbReference type="PROSITE" id="PS01124">
    <property type="entry name" value="HTH_ARAC_FAMILY_2"/>
    <property type="match status" value="1"/>
</dbReference>
<name>A0A0P0R7Y2_9BURK</name>